<dbReference type="Proteomes" id="UP000654370">
    <property type="component" value="Unassembled WGS sequence"/>
</dbReference>
<dbReference type="PANTHER" id="PTHR40370:SF1">
    <property type="entry name" value="DUF3074 DOMAIN-CONTAINING PROTEIN"/>
    <property type="match status" value="1"/>
</dbReference>
<evidence type="ECO:0000259" key="1">
    <source>
        <dbReference type="Pfam" id="PF11274"/>
    </source>
</evidence>
<dbReference type="InterPro" id="IPR024500">
    <property type="entry name" value="DUF3074"/>
</dbReference>
<dbReference type="Gene3D" id="3.30.530.20">
    <property type="match status" value="1"/>
</dbReference>
<gene>
    <name evidence="2" type="ORF">INT43_007172</name>
</gene>
<dbReference type="Pfam" id="PF11274">
    <property type="entry name" value="DUF3074"/>
    <property type="match status" value="1"/>
</dbReference>
<name>A0A8H7PYH7_MORIS</name>
<feature type="domain" description="DUF3074" evidence="1">
    <location>
        <begin position="65"/>
        <end position="217"/>
    </location>
</feature>
<dbReference type="InterPro" id="IPR023393">
    <property type="entry name" value="START-like_dom_sf"/>
</dbReference>
<reference evidence="2" key="1">
    <citation type="submission" date="2020-12" db="EMBL/GenBank/DDBJ databases">
        <title>Metabolic potential, ecology and presence of endohyphal bacteria is reflected in genomic diversity of Mucoromycotina.</title>
        <authorList>
            <person name="Muszewska A."/>
            <person name="Okrasinska A."/>
            <person name="Steczkiewicz K."/>
            <person name="Drgas O."/>
            <person name="Orlowska M."/>
            <person name="Perlinska-Lenart U."/>
            <person name="Aleksandrzak-Piekarczyk T."/>
            <person name="Szatraj K."/>
            <person name="Zielenkiewicz U."/>
            <person name="Pilsyk S."/>
            <person name="Malc E."/>
            <person name="Mieczkowski P."/>
            <person name="Kruszewska J.S."/>
            <person name="Biernat P."/>
            <person name="Pawlowska J."/>
        </authorList>
    </citation>
    <scope>NUCLEOTIDE SEQUENCE</scope>
    <source>
        <strain evidence="2">WA0000067209</strain>
    </source>
</reference>
<keyword evidence="3" id="KW-1185">Reference proteome</keyword>
<dbReference type="SUPFAM" id="SSF55961">
    <property type="entry name" value="Bet v1-like"/>
    <property type="match status" value="1"/>
</dbReference>
<sequence length="224" mass="25270">MVATIPRSDLPAADSTEFKTLLDTWYSEADQYVEKSREWPTVNTTAGVVTRRKQKEASDDGNHFFQRESVHTDVSYEQMRELLFVDHSLQEPKYISICEGVEVVEELAPQVGIYWIGFKVPFASREFVELVATKEQGRCFYIVSKGIDHPSSVKSGYVRGMYDAWEVVREIEVDGKKAIEWVCIQHSSAGGSVPKWIVDASAVKGFHADVATAIEYIKTHSGKQ</sequence>
<proteinExistence type="predicted"/>
<accession>A0A8H7PYH7</accession>
<dbReference type="PANTHER" id="PTHR40370">
    <property type="entry name" value="EXPRESSED PROTEIN"/>
    <property type="match status" value="1"/>
</dbReference>
<dbReference type="EMBL" id="JAEPQZ010000004">
    <property type="protein sequence ID" value="KAG2182245.1"/>
    <property type="molecule type" value="Genomic_DNA"/>
</dbReference>
<evidence type="ECO:0000313" key="2">
    <source>
        <dbReference type="EMBL" id="KAG2182245.1"/>
    </source>
</evidence>
<dbReference type="AlphaFoldDB" id="A0A8H7PYH7"/>
<evidence type="ECO:0000313" key="3">
    <source>
        <dbReference type="Proteomes" id="UP000654370"/>
    </source>
</evidence>
<dbReference type="OrthoDB" id="6423603at2759"/>
<organism evidence="2 3">
    <name type="scientific">Mortierella isabellina</name>
    <name type="common">Filamentous fungus</name>
    <name type="synonym">Umbelopsis isabellina</name>
    <dbReference type="NCBI Taxonomy" id="91625"/>
    <lineage>
        <taxon>Eukaryota</taxon>
        <taxon>Fungi</taxon>
        <taxon>Fungi incertae sedis</taxon>
        <taxon>Mucoromycota</taxon>
        <taxon>Mucoromycotina</taxon>
        <taxon>Umbelopsidomycetes</taxon>
        <taxon>Umbelopsidales</taxon>
        <taxon>Umbelopsidaceae</taxon>
        <taxon>Umbelopsis</taxon>
    </lineage>
</organism>
<comment type="caution">
    <text evidence="2">The sequence shown here is derived from an EMBL/GenBank/DDBJ whole genome shotgun (WGS) entry which is preliminary data.</text>
</comment>
<protein>
    <recommendedName>
        <fullName evidence="1">DUF3074 domain-containing protein</fullName>
    </recommendedName>
</protein>